<dbReference type="Pfam" id="PF07574">
    <property type="entry name" value="SMC_Nse1"/>
    <property type="match status" value="1"/>
</dbReference>
<keyword evidence="5 13" id="KW-0479">Metal-binding</keyword>
<dbReference type="eggNOG" id="KOG4718">
    <property type="taxonomic scope" value="Eukaryota"/>
</dbReference>
<keyword evidence="4 13" id="KW-0808">Transferase</keyword>
<dbReference type="Gene3D" id="1.10.10.10">
    <property type="entry name" value="Winged helix-like DNA-binding domain superfamily/Winged helix DNA-binding domain"/>
    <property type="match status" value="1"/>
</dbReference>
<dbReference type="InterPro" id="IPR014857">
    <property type="entry name" value="Nse1_RING_C4HC3-type"/>
</dbReference>
<dbReference type="FunCoup" id="C5DCF6">
    <property type="interactions" value="155"/>
</dbReference>
<dbReference type="GO" id="GO:0000724">
    <property type="term" value="P:double-strand break repair via homologous recombination"/>
    <property type="evidence" value="ECO:0007669"/>
    <property type="project" value="TreeGrafter"/>
</dbReference>
<feature type="domain" description="Non-structural maintenance of chromosomes element 1 RING C4HC3-type" evidence="14">
    <location>
        <begin position="239"/>
        <end position="278"/>
    </location>
</feature>
<accession>C5DCF6</accession>
<dbReference type="GeneID" id="8290736"/>
<keyword evidence="6 13" id="KW-0227">DNA damage</keyword>
<evidence type="ECO:0000256" key="11">
    <source>
        <dbReference type="ARBA" id="ARBA00023204"/>
    </source>
</evidence>
<keyword evidence="12 13" id="KW-0539">Nucleus</keyword>
<organism evidence="15 16">
    <name type="scientific">Lachancea thermotolerans (strain ATCC 56472 / CBS 6340 / NRRL Y-8284)</name>
    <name type="common">Yeast</name>
    <name type="synonym">Kluyveromyces thermotolerans</name>
    <dbReference type="NCBI Taxonomy" id="559295"/>
    <lineage>
        <taxon>Eukaryota</taxon>
        <taxon>Fungi</taxon>
        <taxon>Dikarya</taxon>
        <taxon>Ascomycota</taxon>
        <taxon>Saccharomycotina</taxon>
        <taxon>Saccharomycetes</taxon>
        <taxon>Saccharomycetales</taxon>
        <taxon>Saccharomycetaceae</taxon>
        <taxon>Lachancea</taxon>
    </lineage>
</organism>
<keyword evidence="9 13" id="KW-0862">Zinc</keyword>
<evidence type="ECO:0000313" key="16">
    <source>
        <dbReference type="Proteomes" id="UP000002036"/>
    </source>
</evidence>
<dbReference type="Proteomes" id="UP000002036">
    <property type="component" value="Chromosome B"/>
</dbReference>
<keyword evidence="16" id="KW-1185">Reference proteome</keyword>
<name>C5DCF6_LACTC</name>
<protein>
    <recommendedName>
        <fullName evidence="13">Non-structural maintenance of chromosomes element 1 homolog</fullName>
        <ecNumber evidence="13">2.3.2.27</ecNumber>
    </recommendedName>
</protein>
<evidence type="ECO:0000256" key="3">
    <source>
        <dbReference type="ARBA" id="ARBA00010258"/>
    </source>
</evidence>
<comment type="similarity">
    <text evidence="3 13">Belongs to the NSE1 family.</text>
</comment>
<comment type="catalytic activity">
    <reaction evidence="1 13">
        <text>S-ubiquitinyl-[E2 ubiquitin-conjugating enzyme]-L-cysteine + [acceptor protein]-L-lysine = [E2 ubiquitin-conjugating enzyme]-L-cysteine + N(6)-ubiquitinyl-[acceptor protein]-L-lysine.</text>
        <dbReference type="EC" id="2.3.2.27"/>
    </reaction>
</comment>
<sequence length="289" mass="32575">MEVDAVREESGGDEAQLSYEDKGKFLLQYVLSRRGVCSEKALAKALKTLERDGEQLEDSETEAQVVKMVGRLNVRLSALDYKLVRQRDQLGAWMYAYVDVSPSGDTKLATPLTIEELKYVQWCVREMLEAGQEVAEARGAKSAVERSVDEALVQSGSGRDELSAEFDSKSLRFRVSYTAGARQLFQFDDLGPLETERLLTRLCQLRWFYRTNEGHFGLATRALSELQEYLRTQYTVPVCTVCDEVALRGVKCQCAEGAWHAPCFQHYVAHVSNACARCERPVLEAIYMA</sequence>
<evidence type="ECO:0000256" key="9">
    <source>
        <dbReference type="ARBA" id="ARBA00022833"/>
    </source>
</evidence>
<keyword evidence="8 13" id="KW-0833">Ubl conjugation pathway</keyword>
<evidence type="ECO:0000259" key="14">
    <source>
        <dbReference type="Pfam" id="PF08746"/>
    </source>
</evidence>
<dbReference type="PANTHER" id="PTHR20973">
    <property type="entry name" value="NON-SMC ELEMENT 1-RELATED"/>
    <property type="match status" value="1"/>
</dbReference>
<dbReference type="GO" id="GO:0030915">
    <property type="term" value="C:Smc5-Smc6 complex"/>
    <property type="evidence" value="ECO:0007669"/>
    <property type="project" value="UniProtKB-UniRule"/>
</dbReference>
<dbReference type="KEGG" id="lth:KLTH0B02662g"/>
<evidence type="ECO:0000256" key="4">
    <source>
        <dbReference type="ARBA" id="ARBA00022679"/>
    </source>
</evidence>
<dbReference type="AlphaFoldDB" id="C5DCF6"/>
<evidence type="ECO:0000256" key="7">
    <source>
        <dbReference type="ARBA" id="ARBA00022771"/>
    </source>
</evidence>
<dbReference type="GO" id="GO:0008270">
    <property type="term" value="F:zinc ion binding"/>
    <property type="evidence" value="ECO:0007669"/>
    <property type="project" value="UniProtKB-KW"/>
</dbReference>
<dbReference type="EMBL" id="CU928166">
    <property type="protein sequence ID" value="CAR21467.1"/>
    <property type="molecule type" value="Genomic_DNA"/>
</dbReference>
<evidence type="ECO:0000256" key="1">
    <source>
        <dbReference type="ARBA" id="ARBA00000900"/>
    </source>
</evidence>
<evidence type="ECO:0000256" key="12">
    <source>
        <dbReference type="ARBA" id="ARBA00023242"/>
    </source>
</evidence>
<dbReference type="PANTHER" id="PTHR20973:SF0">
    <property type="entry name" value="NON-STRUCTURAL MAINTENANCE OF CHROMOSOMES ELEMENT 1 HOMOLOG"/>
    <property type="match status" value="1"/>
</dbReference>
<comment type="subunit">
    <text evidence="13">Component of the Smc5-Smc6 complex.</text>
</comment>
<dbReference type="EC" id="2.3.2.27" evidence="13"/>
<dbReference type="InParanoid" id="C5DCF6"/>
<keyword evidence="10 13" id="KW-0233">DNA recombination</keyword>
<dbReference type="GO" id="GO:0005634">
    <property type="term" value="C:nucleus"/>
    <property type="evidence" value="ECO:0007669"/>
    <property type="project" value="UniProtKB-SubCell"/>
</dbReference>
<gene>
    <name evidence="15" type="ordered locus">KLTH0B02662g</name>
</gene>
<dbReference type="GO" id="GO:0061630">
    <property type="term" value="F:ubiquitin protein ligase activity"/>
    <property type="evidence" value="ECO:0007669"/>
    <property type="project" value="UniProtKB-EC"/>
</dbReference>
<dbReference type="InterPro" id="IPR011513">
    <property type="entry name" value="Nse1"/>
</dbReference>
<evidence type="ECO:0000256" key="13">
    <source>
        <dbReference type="RuleBase" id="RU368018"/>
    </source>
</evidence>
<comment type="function">
    <text evidence="13">Acts in a DNA repair pathway for removal of UV-induced DNA damage that is distinct from classical nucleotide excision repair and in repair of ionizing radiation damage. Functions in homologous recombination repair of DNA double strand breaks and in recovery of stalled replication forks.</text>
</comment>
<dbReference type="HOGENOM" id="CLU_826927_0_0_1"/>
<evidence type="ECO:0000256" key="10">
    <source>
        <dbReference type="ARBA" id="ARBA00023172"/>
    </source>
</evidence>
<reference evidence="15 16" key="1">
    <citation type="journal article" date="2009" name="Genome Res.">
        <title>Comparative genomics of protoploid Saccharomycetaceae.</title>
        <authorList>
            <consortium name="The Genolevures Consortium"/>
            <person name="Souciet J.-L."/>
            <person name="Dujon B."/>
            <person name="Gaillardin C."/>
            <person name="Johnston M."/>
            <person name="Baret P.V."/>
            <person name="Cliften P."/>
            <person name="Sherman D.J."/>
            <person name="Weissenbach J."/>
            <person name="Westhof E."/>
            <person name="Wincker P."/>
            <person name="Jubin C."/>
            <person name="Poulain J."/>
            <person name="Barbe V."/>
            <person name="Segurens B."/>
            <person name="Artiguenave F."/>
            <person name="Anthouard V."/>
            <person name="Vacherie B."/>
            <person name="Val M.-E."/>
            <person name="Fulton R.S."/>
            <person name="Minx P."/>
            <person name="Wilson R."/>
            <person name="Durrens P."/>
            <person name="Jean G."/>
            <person name="Marck C."/>
            <person name="Martin T."/>
            <person name="Nikolski M."/>
            <person name="Rolland T."/>
            <person name="Seret M.-L."/>
            <person name="Casaregola S."/>
            <person name="Despons L."/>
            <person name="Fairhead C."/>
            <person name="Fischer G."/>
            <person name="Lafontaine I."/>
            <person name="Leh V."/>
            <person name="Lemaire M."/>
            <person name="de Montigny J."/>
            <person name="Neuveglise C."/>
            <person name="Thierry A."/>
            <person name="Blanc-Lenfle I."/>
            <person name="Bleykasten C."/>
            <person name="Diffels J."/>
            <person name="Fritsch E."/>
            <person name="Frangeul L."/>
            <person name="Goeffon A."/>
            <person name="Jauniaux N."/>
            <person name="Kachouri-Lafond R."/>
            <person name="Payen C."/>
            <person name="Potier S."/>
            <person name="Pribylova L."/>
            <person name="Ozanne C."/>
            <person name="Richard G.-F."/>
            <person name="Sacerdot C."/>
            <person name="Straub M.-L."/>
            <person name="Talla E."/>
        </authorList>
    </citation>
    <scope>NUCLEOTIDE SEQUENCE [LARGE SCALE GENOMIC DNA]</scope>
    <source>
        <strain evidence="16">ATCC 56472 / CBS 6340 / NRRL Y-8284</strain>
    </source>
</reference>
<comment type="subcellular location">
    <subcellularLocation>
        <location evidence="2 13">Nucleus</location>
    </subcellularLocation>
</comment>
<evidence type="ECO:0000256" key="2">
    <source>
        <dbReference type="ARBA" id="ARBA00004123"/>
    </source>
</evidence>
<keyword evidence="11 13" id="KW-0234">DNA repair</keyword>
<dbReference type="RefSeq" id="XP_002551905.1">
    <property type="nucleotide sequence ID" value="XM_002551859.1"/>
</dbReference>
<dbReference type="OrthoDB" id="185455at2759"/>
<dbReference type="OMA" id="KIIRINH"/>
<evidence type="ECO:0000313" key="15">
    <source>
        <dbReference type="EMBL" id="CAR21467.1"/>
    </source>
</evidence>
<keyword evidence="7 13" id="KW-0863">Zinc-finger</keyword>
<evidence type="ECO:0000256" key="5">
    <source>
        <dbReference type="ARBA" id="ARBA00022723"/>
    </source>
</evidence>
<evidence type="ECO:0000256" key="8">
    <source>
        <dbReference type="ARBA" id="ARBA00022786"/>
    </source>
</evidence>
<dbReference type="Pfam" id="PF08746">
    <property type="entry name" value="zf-RING-like"/>
    <property type="match status" value="1"/>
</dbReference>
<dbReference type="STRING" id="559295.C5DCF6"/>
<evidence type="ECO:0000256" key="6">
    <source>
        <dbReference type="ARBA" id="ARBA00022763"/>
    </source>
</evidence>
<dbReference type="InterPro" id="IPR036388">
    <property type="entry name" value="WH-like_DNA-bd_sf"/>
</dbReference>
<proteinExistence type="inferred from homology"/>